<gene>
    <name evidence="2" type="ORF">H2200_001843</name>
</gene>
<keyword evidence="3" id="KW-1185">Reference proteome</keyword>
<accession>A0AA38XLS7</accession>
<evidence type="ECO:0000256" key="1">
    <source>
        <dbReference type="SAM" id="MobiDB-lite"/>
    </source>
</evidence>
<evidence type="ECO:0000313" key="2">
    <source>
        <dbReference type="EMBL" id="KAJ9615766.1"/>
    </source>
</evidence>
<feature type="region of interest" description="Disordered" evidence="1">
    <location>
        <begin position="253"/>
        <end position="284"/>
    </location>
</feature>
<proteinExistence type="predicted"/>
<dbReference type="Proteomes" id="UP001172673">
    <property type="component" value="Unassembled WGS sequence"/>
</dbReference>
<dbReference type="EMBL" id="JAPDRK010000002">
    <property type="protein sequence ID" value="KAJ9615766.1"/>
    <property type="molecule type" value="Genomic_DNA"/>
</dbReference>
<sequence length="415" mass="46304">MSNHYHHSGSSSRFRKTQHHDFATASQDLPSQAALARSRDQRMRTPARTQTVSMSWPGDTYFQAMHSPVATIQRSAMTAQSSPQHDPTLAPELPLDDSDFIAMLQTPQGNQPVSYIPDEMTIAAQSKMEHEQIEPSASEDGNIFVADGDWNSYTLDYPANTSSLLEPSVHVQMDPDFDFGNIGLGCTSAQEDKDHRATPIDSYLPDLPASTGTQFELLDRIQDFATGALSSVAQYHESGTLVVPGYTAQYPDPAEFNTSLSPTPDFKSSSTTPSKQHGTKGVQRDTSTDLLLVQLRQGGKSYKQIKEILGLEEAESTLRGRYRTLIKPKEARVRKPEWTCDDVRLLFDGVLHFSNSIPIAHMPYEYDAASIRHFTNKVPWKQVAEWMEDQGTYKYGNATVKKKYLAELKRRGAPI</sequence>
<reference evidence="2" key="1">
    <citation type="submission" date="2022-10" db="EMBL/GenBank/DDBJ databases">
        <title>Culturing micro-colonial fungi from biological soil crusts in the Mojave desert and describing Neophaeococcomyces mojavensis, and introducing the new genera and species Taxawa tesnikishii.</title>
        <authorList>
            <person name="Kurbessoian T."/>
            <person name="Stajich J.E."/>
        </authorList>
    </citation>
    <scope>NUCLEOTIDE SEQUENCE</scope>
    <source>
        <strain evidence="2">TK_41</strain>
    </source>
</reference>
<protein>
    <submittedName>
        <fullName evidence="2">Uncharacterized protein</fullName>
    </submittedName>
</protein>
<dbReference type="AlphaFoldDB" id="A0AA38XLS7"/>
<feature type="compositionally biased region" description="Basic residues" evidence="1">
    <location>
        <begin position="1"/>
        <end position="18"/>
    </location>
</feature>
<name>A0AA38XLS7_9EURO</name>
<evidence type="ECO:0000313" key="3">
    <source>
        <dbReference type="Proteomes" id="UP001172673"/>
    </source>
</evidence>
<feature type="compositionally biased region" description="Polar residues" evidence="1">
    <location>
        <begin position="256"/>
        <end position="276"/>
    </location>
</feature>
<comment type="caution">
    <text evidence="2">The sequence shown here is derived from an EMBL/GenBank/DDBJ whole genome shotgun (WGS) entry which is preliminary data.</text>
</comment>
<organism evidence="2 3">
    <name type="scientific">Cladophialophora chaetospira</name>
    <dbReference type="NCBI Taxonomy" id="386627"/>
    <lineage>
        <taxon>Eukaryota</taxon>
        <taxon>Fungi</taxon>
        <taxon>Dikarya</taxon>
        <taxon>Ascomycota</taxon>
        <taxon>Pezizomycotina</taxon>
        <taxon>Eurotiomycetes</taxon>
        <taxon>Chaetothyriomycetidae</taxon>
        <taxon>Chaetothyriales</taxon>
        <taxon>Herpotrichiellaceae</taxon>
        <taxon>Cladophialophora</taxon>
    </lineage>
</organism>
<feature type="region of interest" description="Disordered" evidence="1">
    <location>
        <begin position="1"/>
        <end position="54"/>
    </location>
</feature>